<name>A0A7J8N3B4_9ROSI</name>
<gene>
    <name evidence="2" type="ORF">Golob_004921</name>
</gene>
<feature type="non-terminal residue" evidence="2">
    <location>
        <position position="79"/>
    </location>
</feature>
<evidence type="ECO:0000256" key="1">
    <source>
        <dbReference type="SAM" id="MobiDB-lite"/>
    </source>
</evidence>
<comment type="caution">
    <text evidence="2">The sequence shown here is derived from an EMBL/GenBank/DDBJ whole genome shotgun (WGS) entry which is preliminary data.</text>
</comment>
<reference evidence="2 3" key="1">
    <citation type="journal article" date="2019" name="Genome Biol. Evol.">
        <title>Insights into the evolution of the New World diploid cottons (Gossypium, subgenus Houzingenia) based on genome sequencing.</title>
        <authorList>
            <person name="Grover C.E."/>
            <person name="Arick M.A. 2nd"/>
            <person name="Thrash A."/>
            <person name="Conover J.L."/>
            <person name="Sanders W.S."/>
            <person name="Peterson D.G."/>
            <person name="Frelichowski J.E."/>
            <person name="Scheffler J.A."/>
            <person name="Scheffler B.E."/>
            <person name="Wendel J.F."/>
        </authorList>
    </citation>
    <scope>NUCLEOTIDE SEQUENCE [LARGE SCALE GENOMIC DNA]</scope>
    <source>
        <strain evidence="2">157</strain>
        <tissue evidence="2">Leaf</tissue>
    </source>
</reference>
<keyword evidence="3" id="KW-1185">Reference proteome</keyword>
<dbReference type="AlphaFoldDB" id="A0A7J8N3B4"/>
<feature type="region of interest" description="Disordered" evidence="1">
    <location>
        <begin position="33"/>
        <end position="79"/>
    </location>
</feature>
<accession>A0A7J8N3B4</accession>
<proteinExistence type="predicted"/>
<dbReference type="Proteomes" id="UP000593572">
    <property type="component" value="Unassembled WGS sequence"/>
</dbReference>
<sequence length="79" mass="9319">MRKPIPPPDLVTSPNYMTWFRLHSKLYLLLEEERSRQYRRRRPRRPCMNPRSGVHASMESSSTPTPHEAPMGAQPPDQY</sequence>
<dbReference type="EMBL" id="JABEZX010000011">
    <property type="protein sequence ID" value="MBA0571342.1"/>
    <property type="molecule type" value="Genomic_DNA"/>
</dbReference>
<protein>
    <submittedName>
        <fullName evidence="2">Uncharacterized protein</fullName>
    </submittedName>
</protein>
<evidence type="ECO:0000313" key="2">
    <source>
        <dbReference type="EMBL" id="MBA0571342.1"/>
    </source>
</evidence>
<evidence type="ECO:0000313" key="3">
    <source>
        <dbReference type="Proteomes" id="UP000593572"/>
    </source>
</evidence>
<organism evidence="2 3">
    <name type="scientific">Gossypium lobatum</name>
    <dbReference type="NCBI Taxonomy" id="34289"/>
    <lineage>
        <taxon>Eukaryota</taxon>
        <taxon>Viridiplantae</taxon>
        <taxon>Streptophyta</taxon>
        <taxon>Embryophyta</taxon>
        <taxon>Tracheophyta</taxon>
        <taxon>Spermatophyta</taxon>
        <taxon>Magnoliopsida</taxon>
        <taxon>eudicotyledons</taxon>
        <taxon>Gunneridae</taxon>
        <taxon>Pentapetalae</taxon>
        <taxon>rosids</taxon>
        <taxon>malvids</taxon>
        <taxon>Malvales</taxon>
        <taxon>Malvaceae</taxon>
        <taxon>Malvoideae</taxon>
        <taxon>Gossypium</taxon>
    </lineage>
</organism>